<dbReference type="PANTHER" id="PTHR33529">
    <property type="entry name" value="SLR0882 PROTEIN-RELATED"/>
    <property type="match status" value="1"/>
</dbReference>
<evidence type="ECO:0000256" key="1">
    <source>
        <dbReference type="ARBA" id="ARBA00002265"/>
    </source>
</evidence>
<dbReference type="Pfam" id="PF03739">
    <property type="entry name" value="LptF_LptG"/>
    <property type="match status" value="1"/>
</dbReference>
<keyword evidence="8 12" id="KW-0812">Transmembrane</keyword>
<evidence type="ECO:0000256" key="12">
    <source>
        <dbReference type="SAM" id="Phobius"/>
    </source>
</evidence>
<evidence type="ECO:0000313" key="14">
    <source>
        <dbReference type="Proteomes" id="UP000654401"/>
    </source>
</evidence>
<evidence type="ECO:0000256" key="7">
    <source>
        <dbReference type="ARBA" id="ARBA00022519"/>
    </source>
</evidence>
<evidence type="ECO:0000256" key="5">
    <source>
        <dbReference type="ARBA" id="ARBA00022448"/>
    </source>
</evidence>
<dbReference type="GO" id="GO:0055085">
    <property type="term" value="P:transmembrane transport"/>
    <property type="evidence" value="ECO:0007669"/>
    <property type="project" value="InterPro"/>
</dbReference>
<keyword evidence="10 12" id="KW-0472">Membrane</keyword>
<reference evidence="13 14" key="1">
    <citation type="submission" date="2020-08" db="EMBL/GenBank/DDBJ databases">
        <title>Bridging the membrane lipid divide: bacteria of the FCB group superphylum have the potential to synthesize archaeal ether lipids.</title>
        <authorList>
            <person name="Villanueva L."/>
            <person name="Von Meijenfeldt F.A.B."/>
            <person name="Westbye A.B."/>
            <person name="Yadav S."/>
            <person name="Hopmans E.C."/>
            <person name="Dutilh B.E."/>
            <person name="Sinninghe Damste J.S."/>
        </authorList>
    </citation>
    <scope>NUCLEOTIDE SEQUENCE [LARGE SCALE GENOMIC DNA]</scope>
    <source>
        <strain evidence="13">NIOZ-UU100</strain>
    </source>
</reference>
<protein>
    <recommendedName>
        <fullName evidence="4">Lipopolysaccharide export system permease protein LptF</fullName>
    </recommendedName>
</protein>
<sequence>MGSNVPEKKWVIARFTTLERYLVKQVVWMWVVATPVLITLLLALRISKMMAKSVAGQIPLEHVWQLVWLKVPAYMGMVIPMTLFFSVLLAFGRLYQESEVTAFRAGGVDIFRASRGVRWFSVGVATVVTMFVLFVTPWAQTEINNIHDEINANANLVGLTPGRFKSLSGKGERIFYAEEISVDQRDMRGVFFYESVPPDRFRIITSRFGQLLPNENGDGKWLVMREGRQYGGRPGDADVEIVDFEEYGVKLDLKKSTSGEPSGRAIPFQALWGSERLQYKAELQWRLSLPVMTVLLVFLAVPLSRTSPRGGKYAGMVPGILLYLLFSNLFNISYGWIERGVVESWMGMSWVYLSIVVLIFILYLRDGISLRWRGGS</sequence>
<feature type="transmembrane region" description="Helical" evidence="12">
    <location>
        <begin position="73"/>
        <end position="95"/>
    </location>
</feature>
<comment type="function">
    <text evidence="1">Part of the ABC transporter complex LptBFG involved in the translocation of lipopolysaccharide (LPS) from the inner membrane to the outer membrane.</text>
</comment>
<feature type="transmembrane region" description="Helical" evidence="12">
    <location>
        <begin position="283"/>
        <end position="301"/>
    </location>
</feature>
<keyword evidence="7" id="KW-0997">Cell inner membrane</keyword>
<evidence type="ECO:0000256" key="8">
    <source>
        <dbReference type="ARBA" id="ARBA00022692"/>
    </source>
</evidence>
<evidence type="ECO:0000256" key="2">
    <source>
        <dbReference type="ARBA" id="ARBA00004429"/>
    </source>
</evidence>
<evidence type="ECO:0000256" key="10">
    <source>
        <dbReference type="ARBA" id="ARBA00023136"/>
    </source>
</evidence>
<comment type="similarity">
    <text evidence="3">Belongs to the LptF/LptG family.</text>
</comment>
<organism evidence="13 14">
    <name type="scientific">Candidatus Thiopontia autotrophica</name>
    <dbReference type="NCBI Taxonomy" id="2841688"/>
    <lineage>
        <taxon>Bacteria</taxon>
        <taxon>Pseudomonadati</taxon>
        <taxon>Pseudomonadota</taxon>
        <taxon>Gammaproteobacteria</taxon>
        <taxon>Candidatus Thiopontia</taxon>
    </lineage>
</organism>
<evidence type="ECO:0000256" key="4">
    <source>
        <dbReference type="ARBA" id="ARBA00014213"/>
    </source>
</evidence>
<keyword evidence="5" id="KW-0813">Transport</keyword>
<evidence type="ECO:0000256" key="9">
    <source>
        <dbReference type="ARBA" id="ARBA00022989"/>
    </source>
</evidence>
<evidence type="ECO:0000256" key="11">
    <source>
        <dbReference type="ARBA" id="ARBA00026081"/>
    </source>
</evidence>
<dbReference type="InterPro" id="IPR030922">
    <property type="entry name" value="LptF"/>
</dbReference>
<dbReference type="PANTHER" id="PTHR33529:SF7">
    <property type="entry name" value="LIPOPOLYSACCHARIDE EXPORT SYSTEM PERMEASE PROTEIN LPTF"/>
    <property type="match status" value="1"/>
</dbReference>
<comment type="caution">
    <text evidence="13">The sequence shown here is derived from an EMBL/GenBank/DDBJ whole genome shotgun (WGS) entry which is preliminary data.</text>
</comment>
<dbReference type="Proteomes" id="UP000654401">
    <property type="component" value="Unassembled WGS sequence"/>
</dbReference>
<evidence type="ECO:0000256" key="3">
    <source>
        <dbReference type="ARBA" id="ARBA00007725"/>
    </source>
</evidence>
<evidence type="ECO:0000313" key="13">
    <source>
        <dbReference type="EMBL" id="MBC8518947.1"/>
    </source>
</evidence>
<feature type="transmembrane region" description="Helical" evidence="12">
    <location>
        <begin position="116"/>
        <end position="139"/>
    </location>
</feature>
<keyword evidence="9 12" id="KW-1133">Transmembrane helix</keyword>
<accession>A0A8J6P8X1</accession>
<proteinExistence type="inferred from homology"/>
<comment type="subunit">
    <text evidence="11">Component of the lipopolysaccharide transport and assembly complex. The LptBFG transporter is composed of two ATP-binding proteins (LptB) and two transmembrane proteins (LptF and LptG).</text>
</comment>
<feature type="transmembrane region" description="Helical" evidence="12">
    <location>
        <begin position="313"/>
        <end position="333"/>
    </location>
</feature>
<evidence type="ECO:0000256" key="6">
    <source>
        <dbReference type="ARBA" id="ARBA00022475"/>
    </source>
</evidence>
<name>A0A8J6P8X1_9GAMM</name>
<dbReference type="AlphaFoldDB" id="A0A8J6P8X1"/>
<gene>
    <name evidence="13" type="primary">lptF</name>
    <name evidence="13" type="ORF">H8D24_00875</name>
</gene>
<dbReference type="GO" id="GO:0043190">
    <property type="term" value="C:ATP-binding cassette (ABC) transporter complex"/>
    <property type="evidence" value="ECO:0007669"/>
    <property type="project" value="InterPro"/>
</dbReference>
<keyword evidence="6" id="KW-1003">Cell membrane</keyword>
<feature type="transmembrane region" description="Helical" evidence="12">
    <location>
        <begin position="21"/>
        <end position="44"/>
    </location>
</feature>
<dbReference type="NCBIfam" id="TIGR04407">
    <property type="entry name" value="LptF_YjgP"/>
    <property type="match status" value="1"/>
</dbReference>
<feature type="transmembrane region" description="Helical" evidence="12">
    <location>
        <begin position="345"/>
        <end position="364"/>
    </location>
</feature>
<comment type="subcellular location">
    <subcellularLocation>
        <location evidence="2">Cell inner membrane</location>
        <topology evidence="2">Multi-pass membrane protein</topology>
    </subcellularLocation>
</comment>
<dbReference type="GO" id="GO:0015920">
    <property type="term" value="P:lipopolysaccharide transport"/>
    <property type="evidence" value="ECO:0007669"/>
    <property type="project" value="TreeGrafter"/>
</dbReference>
<dbReference type="EMBL" id="JACNFK010000013">
    <property type="protein sequence ID" value="MBC8518947.1"/>
    <property type="molecule type" value="Genomic_DNA"/>
</dbReference>
<dbReference type="InterPro" id="IPR005495">
    <property type="entry name" value="LptG/LptF_permease"/>
</dbReference>